<keyword evidence="2" id="KW-1133">Transmembrane helix</keyword>
<proteinExistence type="predicted"/>
<keyword evidence="2" id="KW-0812">Transmembrane</keyword>
<gene>
    <name evidence="3" type="ORF">ACFYXQ_41125</name>
</gene>
<keyword evidence="2" id="KW-0472">Membrane</keyword>
<keyword evidence="4" id="KW-1185">Reference proteome</keyword>
<comment type="caution">
    <text evidence="3">The sequence shown here is derived from an EMBL/GenBank/DDBJ whole genome shotgun (WGS) entry which is preliminary data.</text>
</comment>
<feature type="compositionally biased region" description="Low complexity" evidence="1">
    <location>
        <begin position="136"/>
        <end position="152"/>
    </location>
</feature>
<evidence type="ECO:0008006" key="5">
    <source>
        <dbReference type="Google" id="ProtNLM"/>
    </source>
</evidence>
<evidence type="ECO:0000256" key="1">
    <source>
        <dbReference type="SAM" id="MobiDB-lite"/>
    </source>
</evidence>
<dbReference type="RefSeq" id="WP_387406735.1">
    <property type="nucleotide sequence ID" value="NZ_JBIAQY010000024.1"/>
</dbReference>
<sequence length="322" mass="32585">MTKGGGKPGTAGKPDSDAREENSEQSGTPGASGKTTVIPKSALPGGKPSGTAKSGSGTDPDQGGAKPIDPKTAVIPMVPDTSGDKTTVLPIQGSGEQATEKMRMDGKAGTSAPSPADAQPTDPGQPRPPSAPGGTQAPSGSQSFAAQQQSPAEPRTIATPQRIPGAPDESPGEPKRRNRRGLLIAGAAVALIVVVVGVIIAVVGGGDNSPEAKVKTAITAYTKALDSGSLPDLQAATCGAQNDFYKGMAKSPDQYASVHKLAVDQRKIPKVDSVNSVQITGDKAVAQASVYTDADATRTSRTFDLQNTADGWKVCDLPNAAQ</sequence>
<organism evidence="3 4">
    <name type="scientific">Nocardia jiangxiensis</name>
    <dbReference type="NCBI Taxonomy" id="282685"/>
    <lineage>
        <taxon>Bacteria</taxon>
        <taxon>Bacillati</taxon>
        <taxon>Actinomycetota</taxon>
        <taxon>Actinomycetes</taxon>
        <taxon>Mycobacteriales</taxon>
        <taxon>Nocardiaceae</taxon>
        <taxon>Nocardia</taxon>
    </lineage>
</organism>
<feature type="region of interest" description="Disordered" evidence="1">
    <location>
        <begin position="1"/>
        <end position="177"/>
    </location>
</feature>
<evidence type="ECO:0000313" key="3">
    <source>
        <dbReference type="EMBL" id="MFF3574168.1"/>
    </source>
</evidence>
<dbReference type="Proteomes" id="UP001601992">
    <property type="component" value="Unassembled WGS sequence"/>
</dbReference>
<name>A0ABW6SCW9_9NOCA</name>
<protein>
    <recommendedName>
        <fullName evidence="5">DUF4878 domain-containing protein</fullName>
    </recommendedName>
</protein>
<evidence type="ECO:0000256" key="2">
    <source>
        <dbReference type="SAM" id="Phobius"/>
    </source>
</evidence>
<accession>A0ABW6SCW9</accession>
<dbReference type="EMBL" id="JBIAQY010000024">
    <property type="protein sequence ID" value="MFF3574168.1"/>
    <property type="molecule type" value="Genomic_DNA"/>
</dbReference>
<evidence type="ECO:0000313" key="4">
    <source>
        <dbReference type="Proteomes" id="UP001601992"/>
    </source>
</evidence>
<reference evidence="3 4" key="1">
    <citation type="submission" date="2024-10" db="EMBL/GenBank/DDBJ databases">
        <title>The Natural Products Discovery Center: Release of the First 8490 Sequenced Strains for Exploring Actinobacteria Biosynthetic Diversity.</title>
        <authorList>
            <person name="Kalkreuter E."/>
            <person name="Kautsar S.A."/>
            <person name="Yang D."/>
            <person name="Bader C.D."/>
            <person name="Teijaro C.N."/>
            <person name="Fluegel L."/>
            <person name="Davis C.M."/>
            <person name="Simpson J.R."/>
            <person name="Lauterbach L."/>
            <person name="Steele A.D."/>
            <person name="Gui C."/>
            <person name="Meng S."/>
            <person name="Li G."/>
            <person name="Viehrig K."/>
            <person name="Ye F."/>
            <person name="Su P."/>
            <person name="Kiefer A.F."/>
            <person name="Nichols A."/>
            <person name="Cepeda A.J."/>
            <person name="Yan W."/>
            <person name="Fan B."/>
            <person name="Jiang Y."/>
            <person name="Adhikari A."/>
            <person name="Zheng C.-J."/>
            <person name="Schuster L."/>
            <person name="Cowan T.M."/>
            <person name="Smanski M.J."/>
            <person name="Chevrette M.G."/>
            <person name="De Carvalho L.P.S."/>
            <person name="Shen B."/>
        </authorList>
    </citation>
    <scope>NUCLEOTIDE SEQUENCE [LARGE SCALE GENOMIC DNA]</scope>
    <source>
        <strain evidence="3 4">NPDC002593</strain>
    </source>
</reference>
<feature type="transmembrane region" description="Helical" evidence="2">
    <location>
        <begin position="182"/>
        <end position="203"/>
    </location>
</feature>
<feature type="compositionally biased region" description="Polar residues" evidence="1">
    <location>
        <begin position="24"/>
        <end position="35"/>
    </location>
</feature>